<evidence type="ECO:0000256" key="5">
    <source>
        <dbReference type="RuleBase" id="RU004398"/>
    </source>
</evidence>
<comment type="subcellular location">
    <subcellularLocation>
        <location evidence="1">Nucleus</location>
    </subcellularLocation>
</comment>
<evidence type="ECO:0000313" key="7">
    <source>
        <dbReference type="Proteomes" id="UP001159427"/>
    </source>
</evidence>
<accession>A0ABN8M5Q1</accession>
<dbReference type="PANTHER" id="PTHR15840:SF10">
    <property type="entry name" value="EKC_KEOPS COMPLEX SUBUNIT TPRKB"/>
    <property type="match status" value="1"/>
</dbReference>
<dbReference type="Gene3D" id="3.30.2380.10">
    <property type="entry name" value="CGI121/TPRKB"/>
    <property type="match status" value="1"/>
</dbReference>
<keyword evidence="4 5" id="KW-0539">Nucleus</keyword>
<dbReference type="NCBIfam" id="NF011465">
    <property type="entry name" value="PRK14886.1-1"/>
    <property type="match status" value="1"/>
</dbReference>
<sequence length="181" mass="20046">MEDVQELIVQFTMKQNADYTASLALFTDVSNSKELRELIVHGKLEAALLNASMIFDPFHVVVAGHKAIYLFQQGKMKTRTLHSEIIFNLSPSSNINDSFKKFGILDNTKDILVVIITQGNGIEKISELSKQIKGTLVSLSSIAAISDQEKIRKIYGISDKELQCDSVENGIITRIATKDAS</sequence>
<evidence type="ECO:0000256" key="3">
    <source>
        <dbReference type="ARBA" id="ARBA00022694"/>
    </source>
</evidence>
<evidence type="ECO:0000256" key="4">
    <source>
        <dbReference type="ARBA" id="ARBA00023242"/>
    </source>
</evidence>
<name>A0ABN8M5Q1_9CNID</name>
<dbReference type="SUPFAM" id="SSF143870">
    <property type="entry name" value="PF0523-like"/>
    <property type="match status" value="1"/>
</dbReference>
<organism evidence="6 7">
    <name type="scientific">Porites evermanni</name>
    <dbReference type="NCBI Taxonomy" id="104178"/>
    <lineage>
        <taxon>Eukaryota</taxon>
        <taxon>Metazoa</taxon>
        <taxon>Cnidaria</taxon>
        <taxon>Anthozoa</taxon>
        <taxon>Hexacorallia</taxon>
        <taxon>Scleractinia</taxon>
        <taxon>Fungiina</taxon>
        <taxon>Poritidae</taxon>
        <taxon>Porites</taxon>
    </lineage>
</organism>
<keyword evidence="7" id="KW-1185">Reference proteome</keyword>
<evidence type="ECO:0000256" key="2">
    <source>
        <dbReference type="ARBA" id="ARBA00005546"/>
    </source>
</evidence>
<dbReference type="PANTHER" id="PTHR15840">
    <property type="entry name" value="CGI-121 FAMILY MEMBER"/>
    <property type="match status" value="1"/>
</dbReference>
<evidence type="ECO:0000313" key="6">
    <source>
        <dbReference type="EMBL" id="CAH3024890.1"/>
    </source>
</evidence>
<keyword evidence="3" id="KW-0819">tRNA processing</keyword>
<comment type="caution">
    <text evidence="6">The sequence shown here is derived from an EMBL/GenBank/DDBJ whole genome shotgun (WGS) entry which is preliminary data.</text>
</comment>
<comment type="similarity">
    <text evidence="2 5">Belongs to the CGI121/TPRKB family.</text>
</comment>
<evidence type="ECO:0000256" key="1">
    <source>
        <dbReference type="ARBA" id="ARBA00004123"/>
    </source>
</evidence>
<reference evidence="6 7" key="1">
    <citation type="submission" date="2022-05" db="EMBL/GenBank/DDBJ databases">
        <authorList>
            <consortium name="Genoscope - CEA"/>
            <person name="William W."/>
        </authorList>
    </citation>
    <scope>NUCLEOTIDE SEQUENCE [LARGE SCALE GENOMIC DNA]</scope>
</reference>
<gene>
    <name evidence="6" type="ORF">PEVE_00024370</name>
</gene>
<dbReference type="InterPro" id="IPR036504">
    <property type="entry name" value="CGI121/TPRKB_sf"/>
</dbReference>
<dbReference type="EMBL" id="CALNXI010000326">
    <property type="protein sequence ID" value="CAH3024890.1"/>
    <property type="molecule type" value="Genomic_DNA"/>
</dbReference>
<dbReference type="InterPro" id="IPR013926">
    <property type="entry name" value="CGI121/TPRKB"/>
</dbReference>
<dbReference type="Proteomes" id="UP001159427">
    <property type="component" value="Unassembled WGS sequence"/>
</dbReference>
<protein>
    <submittedName>
        <fullName evidence="6">Uncharacterized protein</fullName>
    </submittedName>
</protein>
<proteinExistence type="inferred from homology"/>
<dbReference type="Pfam" id="PF08617">
    <property type="entry name" value="CGI-121"/>
    <property type="match status" value="1"/>
</dbReference>